<accession>A0A1W0X0D1</accession>
<dbReference type="EMBL" id="MTYJ01000027">
    <property type="protein sequence ID" value="OQV20878.1"/>
    <property type="molecule type" value="Genomic_DNA"/>
</dbReference>
<sequence length="250" mass="28719">MLSRAISSERLALGRKSVNVIRTGRVGKEHPRPSSLFAHYFHNPLYQQYLHSLRGSNQSPVTSITNVKTDDSVADEKNPVNRHSEKGAYLQFLRLRANSDKGPHSAAPSGQLSVTTERQNGSGHSIHKENDQAFHEFLRNRNNSDVGQAPSDIAKARSTNEPKHNHRHSINKEHDHDFYEFMRGLIYSEGDMSTWRLRPDRRTYRMITNIPQFRPRLGTPRWLTVHDMSSRLFVKQHPPENETARRLIGS</sequence>
<dbReference type="AlphaFoldDB" id="A0A1W0X0D1"/>
<protein>
    <submittedName>
        <fullName evidence="2">Uncharacterized protein</fullName>
    </submittedName>
</protein>
<dbReference type="Proteomes" id="UP000192578">
    <property type="component" value="Unassembled WGS sequence"/>
</dbReference>
<gene>
    <name evidence="2" type="ORF">BV898_05220</name>
</gene>
<organism evidence="2 3">
    <name type="scientific">Hypsibius exemplaris</name>
    <name type="common">Freshwater tardigrade</name>
    <dbReference type="NCBI Taxonomy" id="2072580"/>
    <lineage>
        <taxon>Eukaryota</taxon>
        <taxon>Metazoa</taxon>
        <taxon>Ecdysozoa</taxon>
        <taxon>Tardigrada</taxon>
        <taxon>Eutardigrada</taxon>
        <taxon>Parachela</taxon>
        <taxon>Hypsibioidea</taxon>
        <taxon>Hypsibiidae</taxon>
        <taxon>Hypsibius</taxon>
    </lineage>
</organism>
<evidence type="ECO:0000313" key="3">
    <source>
        <dbReference type="Proteomes" id="UP000192578"/>
    </source>
</evidence>
<proteinExistence type="predicted"/>
<feature type="compositionally biased region" description="Polar residues" evidence="1">
    <location>
        <begin position="108"/>
        <end position="123"/>
    </location>
</feature>
<reference evidence="3" key="1">
    <citation type="submission" date="2017-01" db="EMBL/GenBank/DDBJ databases">
        <title>Comparative genomics of anhydrobiosis in the tardigrade Hypsibius dujardini.</title>
        <authorList>
            <person name="Yoshida Y."/>
            <person name="Koutsovoulos G."/>
            <person name="Laetsch D."/>
            <person name="Stevens L."/>
            <person name="Kumar S."/>
            <person name="Horikawa D."/>
            <person name="Ishino K."/>
            <person name="Komine S."/>
            <person name="Tomita M."/>
            <person name="Blaxter M."/>
            <person name="Arakawa K."/>
        </authorList>
    </citation>
    <scope>NUCLEOTIDE SEQUENCE [LARGE SCALE GENOMIC DNA]</scope>
    <source>
        <strain evidence="3">Z151</strain>
    </source>
</reference>
<keyword evidence="3" id="KW-1185">Reference proteome</keyword>
<evidence type="ECO:0000313" key="2">
    <source>
        <dbReference type="EMBL" id="OQV20878.1"/>
    </source>
</evidence>
<comment type="caution">
    <text evidence="2">The sequence shown here is derived from an EMBL/GenBank/DDBJ whole genome shotgun (WGS) entry which is preliminary data.</text>
</comment>
<evidence type="ECO:0000256" key="1">
    <source>
        <dbReference type="SAM" id="MobiDB-lite"/>
    </source>
</evidence>
<name>A0A1W0X0D1_HYPEX</name>
<feature type="region of interest" description="Disordered" evidence="1">
    <location>
        <begin position="99"/>
        <end position="126"/>
    </location>
</feature>